<dbReference type="InterPro" id="IPR009057">
    <property type="entry name" value="Homeodomain-like_sf"/>
</dbReference>
<sequence>MSNTGSRKWREDDPRRIRMGEKRAEILNAARPILLRDGLGGTSLDRVAAEGKISKMTLYRHFSSKEALFEGLVMSMCEYIRIGLENAPLADINLPAEKRLREELHAFAFALIQPDALALYRVIVSDGWRIPNLSSVFEQTGMRLIRKRISDLLEFGGVAADRRGQIAGEVVALTLGDAYQRAILGIAQENDREVFEQQIEVAIAHAFQGLGSV</sequence>
<organism evidence="6 7">
    <name type="scientific">Duganella flavida</name>
    <dbReference type="NCBI Taxonomy" id="2692175"/>
    <lineage>
        <taxon>Bacteria</taxon>
        <taxon>Pseudomonadati</taxon>
        <taxon>Pseudomonadota</taxon>
        <taxon>Betaproteobacteria</taxon>
        <taxon>Burkholderiales</taxon>
        <taxon>Oxalobacteraceae</taxon>
        <taxon>Telluria group</taxon>
        <taxon>Duganella</taxon>
    </lineage>
</organism>
<keyword evidence="3" id="KW-0804">Transcription</keyword>
<keyword evidence="2 4" id="KW-0238">DNA-binding</keyword>
<comment type="caution">
    <text evidence="6">The sequence shown here is derived from an EMBL/GenBank/DDBJ whole genome shotgun (WGS) entry which is preliminary data.</text>
</comment>
<dbReference type="InterPro" id="IPR050109">
    <property type="entry name" value="HTH-type_TetR-like_transc_reg"/>
</dbReference>
<gene>
    <name evidence="6" type="ORF">GTP46_26920</name>
</gene>
<dbReference type="SUPFAM" id="SSF46689">
    <property type="entry name" value="Homeodomain-like"/>
    <property type="match status" value="1"/>
</dbReference>
<dbReference type="InterPro" id="IPR001647">
    <property type="entry name" value="HTH_TetR"/>
</dbReference>
<dbReference type="RefSeq" id="WP_161009704.1">
    <property type="nucleotide sequence ID" value="NZ_WWCN01000024.1"/>
</dbReference>
<evidence type="ECO:0000256" key="3">
    <source>
        <dbReference type="ARBA" id="ARBA00023163"/>
    </source>
</evidence>
<name>A0A6L8KJ82_9BURK</name>
<dbReference type="PROSITE" id="PS50977">
    <property type="entry name" value="HTH_TETR_2"/>
    <property type="match status" value="1"/>
</dbReference>
<dbReference type="FunFam" id="1.10.10.60:FF:000141">
    <property type="entry name" value="TetR family transcriptional regulator"/>
    <property type="match status" value="1"/>
</dbReference>
<feature type="DNA-binding region" description="H-T-H motif" evidence="4">
    <location>
        <begin position="43"/>
        <end position="62"/>
    </location>
</feature>
<dbReference type="Pfam" id="PF14246">
    <property type="entry name" value="TetR_C_7"/>
    <property type="match status" value="1"/>
</dbReference>
<evidence type="ECO:0000313" key="6">
    <source>
        <dbReference type="EMBL" id="MYM26268.1"/>
    </source>
</evidence>
<evidence type="ECO:0000259" key="5">
    <source>
        <dbReference type="PROSITE" id="PS50977"/>
    </source>
</evidence>
<dbReference type="GO" id="GO:0003700">
    <property type="term" value="F:DNA-binding transcription factor activity"/>
    <property type="evidence" value="ECO:0007669"/>
    <property type="project" value="TreeGrafter"/>
</dbReference>
<dbReference type="Proteomes" id="UP000479335">
    <property type="component" value="Unassembled WGS sequence"/>
</dbReference>
<evidence type="ECO:0000256" key="1">
    <source>
        <dbReference type="ARBA" id="ARBA00023015"/>
    </source>
</evidence>
<dbReference type="PRINTS" id="PR00455">
    <property type="entry name" value="HTHTETR"/>
</dbReference>
<reference evidence="6 7" key="1">
    <citation type="submission" date="2019-12" db="EMBL/GenBank/DDBJ databases">
        <title>Novel species isolated from a subtropical stream in China.</title>
        <authorList>
            <person name="Lu H."/>
        </authorList>
    </citation>
    <scope>NUCLEOTIDE SEQUENCE [LARGE SCALE GENOMIC DNA]</scope>
    <source>
        <strain evidence="6 7">FT135W</strain>
    </source>
</reference>
<dbReference type="InterPro" id="IPR039536">
    <property type="entry name" value="TetR_C_Proteobacteria"/>
</dbReference>
<accession>A0A6L8KJ82</accession>
<dbReference type="Pfam" id="PF00440">
    <property type="entry name" value="TetR_N"/>
    <property type="match status" value="1"/>
</dbReference>
<dbReference type="PANTHER" id="PTHR30055">
    <property type="entry name" value="HTH-TYPE TRANSCRIPTIONAL REGULATOR RUTR"/>
    <property type="match status" value="1"/>
</dbReference>
<dbReference type="AlphaFoldDB" id="A0A6L8KJ82"/>
<evidence type="ECO:0000256" key="4">
    <source>
        <dbReference type="PROSITE-ProRule" id="PRU00335"/>
    </source>
</evidence>
<dbReference type="PANTHER" id="PTHR30055:SF146">
    <property type="entry name" value="HTH-TYPE TRANSCRIPTIONAL DUAL REGULATOR CECR"/>
    <property type="match status" value="1"/>
</dbReference>
<evidence type="ECO:0000313" key="7">
    <source>
        <dbReference type="Proteomes" id="UP000479335"/>
    </source>
</evidence>
<keyword evidence="1" id="KW-0805">Transcription regulation</keyword>
<dbReference type="GO" id="GO:0000976">
    <property type="term" value="F:transcription cis-regulatory region binding"/>
    <property type="evidence" value="ECO:0007669"/>
    <property type="project" value="TreeGrafter"/>
</dbReference>
<feature type="domain" description="HTH tetR-type" evidence="5">
    <location>
        <begin position="20"/>
        <end position="80"/>
    </location>
</feature>
<keyword evidence="7" id="KW-1185">Reference proteome</keyword>
<dbReference type="EMBL" id="WWCN01000024">
    <property type="protein sequence ID" value="MYM26268.1"/>
    <property type="molecule type" value="Genomic_DNA"/>
</dbReference>
<proteinExistence type="predicted"/>
<evidence type="ECO:0000256" key="2">
    <source>
        <dbReference type="ARBA" id="ARBA00023125"/>
    </source>
</evidence>
<protein>
    <submittedName>
        <fullName evidence="6">TetR family transcriptional regulator</fullName>
    </submittedName>
</protein>
<dbReference type="Gene3D" id="1.10.357.10">
    <property type="entry name" value="Tetracycline Repressor, domain 2"/>
    <property type="match status" value="1"/>
</dbReference>